<evidence type="ECO:0000313" key="8">
    <source>
        <dbReference type="Proteomes" id="UP000325211"/>
    </source>
</evidence>
<dbReference type="SUPFAM" id="SSF46689">
    <property type="entry name" value="Homeodomain-like"/>
    <property type="match status" value="1"/>
</dbReference>
<dbReference type="Pfam" id="PF00440">
    <property type="entry name" value="TetR_N"/>
    <property type="match status" value="1"/>
</dbReference>
<dbReference type="InterPro" id="IPR050109">
    <property type="entry name" value="HTH-type_TetR-like_transc_reg"/>
</dbReference>
<dbReference type="Pfam" id="PF02909">
    <property type="entry name" value="TetR_C_1"/>
    <property type="match status" value="1"/>
</dbReference>
<dbReference type="InterPro" id="IPR004111">
    <property type="entry name" value="Repressor_TetR_C"/>
</dbReference>
<dbReference type="InterPro" id="IPR001647">
    <property type="entry name" value="HTH_TetR"/>
</dbReference>
<feature type="DNA-binding region" description="H-T-H motif" evidence="4">
    <location>
        <begin position="58"/>
        <end position="77"/>
    </location>
</feature>
<name>A0A5P2CZ00_STRVZ</name>
<dbReference type="RefSeq" id="WP_150206155.1">
    <property type="nucleotide sequence ID" value="NZ_CP029190.1"/>
</dbReference>
<protein>
    <submittedName>
        <fullName evidence="7">TetR family transcriptional regulator</fullName>
    </submittedName>
</protein>
<dbReference type="InterPro" id="IPR036271">
    <property type="entry name" value="Tet_transcr_reg_TetR-rel_C_sf"/>
</dbReference>
<dbReference type="OrthoDB" id="2570341at2"/>
<reference evidence="7 8" key="1">
    <citation type="submission" date="2018-05" db="EMBL/GenBank/DDBJ databases">
        <title>Streptomyces venezuelae.</title>
        <authorList>
            <person name="Kim W."/>
            <person name="Lee N."/>
            <person name="Cho B.-K."/>
        </authorList>
    </citation>
    <scope>NUCLEOTIDE SEQUENCE [LARGE SCALE GENOMIC DNA]</scope>
    <source>
        <strain evidence="7 8">ATCC 21782</strain>
    </source>
</reference>
<evidence type="ECO:0000313" key="7">
    <source>
        <dbReference type="EMBL" id="QES47197.1"/>
    </source>
</evidence>
<dbReference type="Proteomes" id="UP000325211">
    <property type="component" value="Chromosome"/>
</dbReference>
<evidence type="ECO:0000256" key="3">
    <source>
        <dbReference type="ARBA" id="ARBA00023163"/>
    </source>
</evidence>
<dbReference type="PANTHER" id="PTHR30055:SF151">
    <property type="entry name" value="TRANSCRIPTIONAL REGULATORY PROTEIN"/>
    <property type="match status" value="1"/>
</dbReference>
<feature type="compositionally biased region" description="Basic and acidic residues" evidence="5">
    <location>
        <begin position="1"/>
        <end position="23"/>
    </location>
</feature>
<evidence type="ECO:0000256" key="4">
    <source>
        <dbReference type="PROSITE-ProRule" id="PRU00335"/>
    </source>
</evidence>
<gene>
    <name evidence="7" type="ORF">DEJ50_04450</name>
</gene>
<accession>A0A5P2CZ00</accession>
<dbReference type="SUPFAM" id="SSF48498">
    <property type="entry name" value="Tetracyclin repressor-like, C-terminal domain"/>
    <property type="match status" value="1"/>
</dbReference>
<feature type="domain" description="HTH tetR-type" evidence="6">
    <location>
        <begin position="35"/>
        <end position="95"/>
    </location>
</feature>
<organism evidence="7 8">
    <name type="scientific">Streptomyces venezuelae</name>
    <dbReference type="NCBI Taxonomy" id="54571"/>
    <lineage>
        <taxon>Bacteria</taxon>
        <taxon>Bacillati</taxon>
        <taxon>Actinomycetota</taxon>
        <taxon>Actinomycetes</taxon>
        <taxon>Kitasatosporales</taxon>
        <taxon>Streptomycetaceae</taxon>
        <taxon>Streptomyces</taxon>
    </lineage>
</organism>
<sequence length="257" mass="28195">MSKDRSGTEDPARTLELLWRESAQEPAGRRGPRQGLSVDAVVDAAVELADRDGLNALTMRSLATALGVTPMSLYTYVPGKTELLDLMLDQVWGRMERRPVPADADWRTRLTAVADDNRDLLFRHPWVADLAATRPPMGPGVIGKYERELAAFEGMGLPDVEMDAGLTHLLAFVHATVRAALDAAEHNRRQSDDEWWDATAPLLERVMDAEAYPLAFRVGSSVGAYSPETAWAFGLRCVLDGIAARLPGEVSGRSDQR</sequence>
<dbReference type="Gene3D" id="1.10.10.60">
    <property type="entry name" value="Homeodomain-like"/>
    <property type="match status" value="1"/>
</dbReference>
<dbReference type="PANTHER" id="PTHR30055">
    <property type="entry name" value="HTH-TYPE TRANSCRIPTIONAL REGULATOR RUTR"/>
    <property type="match status" value="1"/>
</dbReference>
<evidence type="ECO:0000256" key="5">
    <source>
        <dbReference type="SAM" id="MobiDB-lite"/>
    </source>
</evidence>
<proteinExistence type="predicted"/>
<dbReference type="GO" id="GO:0045892">
    <property type="term" value="P:negative regulation of DNA-templated transcription"/>
    <property type="evidence" value="ECO:0007669"/>
    <property type="project" value="InterPro"/>
</dbReference>
<evidence type="ECO:0000259" key="6">
    <source>
        <dbReference type="PROSITE" id="PS50977"/>
    </source>
</evidence>
<dbReference type="Gene3D" id="1.10.357.10">
    <property type="entry name" value="Tetracycline Repressor, domain 2"/>
    <property type="match status" value="1"/>
</dbReference>
<dbReference type="EMBL" id="CP029190">
    <property type="protein sequence ID" value="QES47197.1"/>
    <property type="molecule type" value="Genomic_DNA"/>
</dbReference>
<feature type="region of interest" description="Disordered" evidence="5">
    <location>
        <begin position="1"/>
        <end position="34"/>
    </location>
</feature>
<dbReference type="PROSITE" id="PS50977">
    <property type="entry name" value="HTH_TETR_2"/>
    <property type="match status" value="1"/>
</dbReference>
<dbReference type="InterPro" id="IPR009057">
    <property type="entry name" value="Homeodomain-like_sf"/>
</dbReference>
<keyword evidence="3" id="KW-0804">Transcription</keyword>
<keyword evidence="1" id="KW-0805">Transcription regulation</keyword>
<evidence type="ECO:0000256" key="1">
    <source>
        <dbReference type="ARBA" id="ARBA00023015"/>
    </source>
</evidence>
<dbReference type="AlphaFoldDB" id="A0A5P2CZ00"/>
<dbReference type="GO" id="GO:0000976">
    <property type="term" value="F:transcription cis-regulatory region binding"/>
    <property type="evidence" value="ECO:0007669"/>
    <property type="project" value="TreeGrafter"/>
</dbReference>
<keyword evidence="2 4" id="KW-0238">DNA-binding</keyword>
<evidence type="ECO:0000256" key="2">
    <source>
        <dbReference type="ARBA" id="ARBA00023125"/>
    </source>
</evidence>
<dbReference type="GO" id="GO:0003700">
    <property type="term" value="F:DNA-binding transcription factor activity"/>
    <property type="evidence" value="ECO:0007669"/>
    <property type="project" value="TreeGrafter"/>
</dbReference>